<keyword evidence="6" id="KW-1185">Reference proteome</keyword>
<dbReference type="Gene3D" id="3.30.70.270">
    <property type="match status" value="1"/>
</dbReference>
<dbReference type="InterPro" id="IPR013783">
    <property type="entry name" value="Ig-like_fold"/>
</dbReference>
<keyword evidence="3" id="KW-0812">Transmembrane</keyword>
<dbReference type="PANTHER" id="PTHR45138">
    <property type="entry name" value="REGULATORY COMPONENTS OF SENSORY TRANSDUCTION SYSTEM"/>
    <property type="match status" value="1"/>
</dbReference>
<reference evidence="5 6" key="1">
    <citation type="journal article" date="2016" name="Microb. Cell Fact.">
        <title>Dissection of exopolysaccharide biosynthesis in Kozakia baliensis.</title>
        <authorList>
            <person name="Brandt J.U."/>
            <person name="Jakob F."/>
            <person name="Behr J."/>
            <person name="Geissler A.J."/>
            <person name="Vogel R.F."/>
        </authorList>
    </citation>
    <scope>NUCLEOTIDE SEQUENCE [LARGE SCALE GENOMIC DNA]</scope>
    <source>
        <strain evidence="5 6">DSM 14400</strain>
    </source>
</reference>
<evidence type="ECO:0000256" key="3">
    <source>
        <dbReference type="SAM" id="Phobius"/>
    </source>
</evidence>
<dbReference type="PROSITE" id="PS50887">
    <property type="entry name" value="GGDEF"/>
    <property type="match status" value="1"/>
</dbReference>
<gene>
    <name evidence="5" type="ORF">A0U89_02950</name>
</gene>
<keyword evidence="3" id="KW-0472">Membrane</keyword>
<dbReference type="InterPro" id="IPR043128">
    <property type="entry name" value="Rev_trsase/Diguanyl_cyclase"/>
</dbReference>
<keyword evidence="3" id="KW-1133">Transmembrane helix</keyword>
<feature type="transmembrane region" description="Helical" evidence="3">
    <location>
        <begin position="481"/>
        <end position="503"/>
    </location>
</feature>
<protein>
    <recommendedName>
        <fullName evidence="1">diguanylate cyclase</fullName>
        <ecNumber evidence="1">2.7.7.65</ecNumber>
    </recommendedName>
</protein>
<dbReference type="InterPro" id="IPR029787">
    <property type="entry name" value="Nucleotide_cyclase"/>
</dbReference>
<dbReference type="KEGG" id="kba:A0U89_02950"/>
<name>A0A1D8URI6_9PROT</name>
<comment type="catalytic activity">
    <reaction evidence="2">
        <text>2 GTP = 3',3'-c-di-GMP + 2 diphosphate</text>
        <dbReference type="Rhea" id="RHEA:24898"/>
        <dbReference type="ChEBI" id="CHEBI:33019"/>
        <dbReference type="ChEBI" id="CHEBI:37565"/>
        <dbReference type="ChEBI" id="CHEBI:58805"/>
        <dbReference type="EC" id="2.7.7.65"/>
    </reaction>
</comment>
<dbReference type="NCBIfam" id="TIGR00254">
    <property type="entry name" value="GGDEF"/>
    <property type="match status" value="1"/>
</dbReference>
<dbReference type="EC" id="2.7.7.65" evidence="1"/>
<dbReference type="STRING" id="153496.A0U89_02950"/>
<dbReference type="InterPro" id="IPR015943">
    <property type="entry name" value="WD40/YVTN_repeat-like_dom_sf"/>
</dbReference>
<proteinExistence type="predicted"/>
<dbReference type="InterPro" id="IPR050469">
    <property type="entry name" value="Diguanylate_Cyclase"/>
</dbReference>
<evidence type="ECO:0000256" key="2">
    <source>
        <dbReference type="ARBA" id="ARBA00034247"/>
    </source>
</evidence>
<feature type="domain" description="GGDEF" evidence="4">
    <location>
        <begin position="575"/>
        <end position="706"/>
    </location>
</feature>
<dbReference type="Proteomes" id="UP000179145">
    <property type="component" value="Chromosome"/>
</dbReference>
<dbReference type="SMART" id="SM00267">
    <property type="entry name" value="GGDEF"/>
    <property type="match status" value="1"/>
</dbReference>
<dbReference type="CDD" id="cd01949">
    <property type="entry name" value="GGDEF"/>
    <property type="match status" value="1"/>
</dbReference>
<dbReference type="GO" id="GO:0052621">
    <property type="term" value="F:diguanylate cyclase activity"/>
    <property type="evidence" value="ECO:0007669"/>
    <property type="project" value="UniProtKB-EC"/>
</dbReference>
<dbReference type="eggNOG" id="COG3706">
    <property type="taxonomic scope" value="Bacteria"/>
</dbReference>
<dbReference type="FunFam" id="3.30.70.270:FF:000001">
    <property type="entry name" value="Diguanylate cyclase domain protein"/>
    <property type="match status" value="1"/>
</dbReference>
<dbReference type="EMBL" id="CP014674">
    <property type="protein sequence ID" value="AOX16248.1"/>
    <property type="molecule type" value="Genomic_DNA"/>
</dbReference>
<dbReference type="AlphaFoldDB" id="A0A1D8URI6"/>
<dbReference type="Pfam" id="PF00990">
    <property type="entry name" value="GGDEF"/>
    <property type="match status" value="1"/>
</dbReference>
<dbReference type="PANTHER" id="PTHR45138:SF9">
    <property type="entry name" value="DIGUANYLATE CYCLASE DGCM-RELATED"/>
    <property type="match status" value="1"/>
</dbReference>
<dbReference type="Gene3D" id="2.130.10.10">
    <property type="entry name" value="YVTN repeat-like/Quinoprotein amine dehydrogenase"/>
    <property type="match status" value="1"/>
</dbReference>
<evidence type="ECO:0000313" key="6">
    <source>
        <dbReference type="Proteomes" id="UP000179145"/>
    </source>
</evidence>
<evidence type="ECO:0000259" key="4">
    <source>
        <dbReference type="PROSITE" id="PS50887"/>
    </source>
</evidence>
<dbReference type="InterPro" id="IPR000160">
    <property type="entry name" value="GGDEF_dom"/>
</dbReference>
<sequence length="715" mass="81093">MNISEAQILVDRNGDILTQAGNKIAINHSGIWLPSLGFQNMESQILAMFLDKDRQLWFGTEGTGAYRLLGWRIWENFNEENLKTPGNIWQIIPINNDFSLLFSDNGMLSIGKGRSVTLYDRSVNYIGTIDQNHRIWRVINENELENFILDKENNILNRRSYNTSNIISLSLGRLADNTEVIWLATQNGLFFLPCDAPSGETPHQVMGDDGKPLLHLYTLMRDNDGSIWLMKRGELLHRHIDGSYVKVVSKWPVDSFVPITMTRRGDNEIWVGGAGGGVMRLSLDGDHLLSLKQFTEPDILSSSVASILVDRRQWVWVGTDRGISVFDGQRWVSQNTNDGLIWNDISQDGLAEGVDGTIWISTSRGVSHLLKPESVFQHQTLRPVFSEVRLGNKLLPEQAVDFSRQPLTVRFGILNFAAQANVHFRYRLEDVDSAWADTASGEVRYAYVPPGQHNLTVQAYDTMRGDQSEPISLLIRMKYPWWQWWTAYIAYGLTIVTCFYAVMRFRFRYLTRRQAILKELVEQRTKEMRAAQQALEVQAQQDGLTGLLNRRTIEANLSRLLARMRDQTRSGLSGTNVTAILMDIDYFKSINDEFGHLVGDEVLIEVSARLQKAVRLEDFVGRYGGEEFLITVSISGSEMRERIQEIMRKLTDLPISTRKGELAVRCSMGVAEAGTNEDWQSLIDRADQALYQAKAAGRNRIVFSELAPNGADYPG</sequence>
<evidence type="ECO:0000313" key="5">
    <source>
        <dbReference type="EMBL" id="AOX16248.1"/>
    </source>
</evidence>
<accession>A0A1D8URI6</accession>
<dbReference type="Gene3D" id="2.60.40.10">
    <property type="entry name" value="Immunoglobulins"/>
    <property type="match status" value="1"/>
</dbReference>
<dbReference type="SUPFAM" id="SSF55073">
    <property type="entry name" value="Nucleotide cyclase"/>
    <property type="match status" value="1"/>
</dbReference>
<organism evidence="5 6">
    <name type="scientific">Kozakia baliensis</name>
    <dbReference type="NCBI Taxonomy" id="153496"/>
    <lineage>
        <taxon>Bacteria</taxon>
        <taxon>Pseudomonadati</taxon>
        <taxon>Pseudomonadota</taxon>
        <taxon>Alphaproteobacteria</taxon>
        <taxon>Acetobacterales</taxon>
        <taxon>Acetobacteraceae</taxon>
        <taxon>Kozakia</taxon>
    </lineage>
</organism>
<evidence type="ECO:0000256" key="1">
    <source>
        <dbReference type="ARBA" id="ARBA00012528"/>
    </source>
</evidence>
<dbReference type="SUPFAM" id="SSF63829">
    <property type="entry name" value="Calcium-dependent phosphotriesterase"/>
    <property type="match status" value="1"/>
</dbReference>